<dbReference type="EMBL" id="ML119682">
    <property type="protein sequence ID" value="RPA81099.1"/>
    <property type="molecule type" value="Genomic_DNA"/>
</dbReference>
<proteinExistence type="predicted"/>
<dbReference type="AlphaFoldDB" id="A0A3N4I4X3"/>
<accession>A0A3N4I4X3</accession>
<sequence>MLTLNSLSPHPWRTPYINLISTLPLELHLAIGTHLTTITDFKALRKTCRILRQNYKFSLHNTYIAAIAANYASQFEADYRAIDPVRPWQPKNAAESAKWCPKLMTARGMQWLRPFVEGWKSRKRSRYWCFVEEPEWDVEAGDWEKYDQVHPGDCKCRWHKHENEERRDRLATNWLWRECVLSVIRLFDSGKWETETQQMEDAWRRQKDLYKHLEKAQVSVESKSKSKKLKGKEKGKEKEKKKKAKAAADVWPTWTPPIRTGYTGPLSRDERLKMLRFLMTEFVPNLGDGVYESEDEDDYDSDWSCEMCPNYKPRFERSRDSYGRFRKYNRWHKLSGPLLVKDEVWYNGIMEAVALVQDTECMKVLVNVGGLNWRLWRMVSRYGGSHVHGEWKPVKLSLLEIAKTNGNIEFVEYLEQSAGSK</sequence>
<organism evidence="2 3">
    <name type="scientific">Ascobolus immersus RN42</name>
    <dbReference type="NCBI Taxonomy" id="1160509"/>
    <lineage>
        <taxon>Eukaryota</taxon>
        <taxon>Fungi</taxon>
        <taxon>Dikarya</taxon>
        <taxon>Ascomycota</taxon>
        <taxon>Pezizomycotina</taxon>
        <taxon>Pezizomycetes</taxon>
        <taxon>Pezizales</taxon>
        <taxon>Ascobolaceae</taxon>
        <taxon>Ascobolus</taxon>
    </lineage>
</organism>
<evidence type="ECO:0000313" key="3">
    <source>
        <dbReference type="Proteomes" id="UP000275078"/>
    </source>
</evidence>
<reference evidence="2 3" key="1">
    <citation type="journal article" date="2018" name="Nat. Ecol. Evol.">
        <title>Pezizomycetes genomes reveal the molecular basis of ectomycorrhizal truffle lifestyle.</title>
        <authorList>
            <person name="Murat C."/>
            <person name="Payen T."/>
            <person name="Noel B."/>
            <person name="Kuo A."/>
            <person name="Morin E."/>
            <person name="Chen J."/>
            <person name="Kohler A."/>
            <person name="Krizsan K."/>
            <person name="Balestrini R."/>
            <person name="Da Silva C."/>
            <person name="Montanini B."/>
            <person name="Hainaut M."/>
            <person name="Levati E."/>
            <person name="Barry K.W."/>
            <person name="Belfiori B."/>
            <person name="Cichocki N."/>
            <person name="Clum A."/>
            <person name="Dockter R.B."/>
            <person name="Fauchery L."/>
            <person name="Guy J."/>
            <person name="Iotti M."/>
            <person name="Le Tacon F."/>
            <person name="Lindquist E.A."/>
            <person name="Lipzen A."/>
            <person name="Malagnac F."/>
            <person name="Mello A."/>
            <person name="Molinier V."/>
            <person name="Miyauchi S."/>
            <person name="Poulain J."/>
            <person name="Riccioni C."/>
            <person name="Rubini A."/>
            <person name="Sitrit Y."/>
            <person name="Splivallo R."/>
            <person name="Traeger S."/>
            <person name="Wang M."/>
            <person name="Zifcakova L."/>
            <person name="Wipf D."/>
            <person name="Zambonelli A."/>
            <person name="Paolocci F."/>
            <person name="Nowrousian M."/>
            <person name="Ottonello S."/>
            <person name="Baldrian P."/>
            <person name="Spatafora J.W."/>
            <person name="Henrissat B."/>
            <person name="Nagy L.G."/>
            <person name="Aury J.M."/>
            <person name="Wincker P."/>
            <person name="Grigoriev I.V."/>
            <person name="Bonfante P."/>
            <person name="Martin F.M."/>
        </authorList>
    </citation>
    <scope>NUCLEOTIDE SEQUENCE [LARGE SCALE GENOMIC DNA]</scope>
    <source>
        <strain evidence="2 3">RN42</strain>
    </source>
</reference>
<protein>
    <recommendedName>
        <fullName evidence="4">F-box domain-containing protein</fullName>
    </recommendedName>
</protein>
<evidence type="ECO:0000256" key="1">
    <source>
        <dbReference type="SAM" id="MobiDB-lite"/>
    </source>
</evidence>
<keyword evidence="3" id="KW-1185">Reference proteome</keyword>
<name>A0A3N4I4X3_ASCIM</name>
<dbReference type="Proteomes" id="UP000275078">
    <property type="component" value="Unassembled WGS sequence"/>
</dbReference>
<feature type="region of interest" description="Disordered" evidence="1">
    <location>
        <begin position="221"/>
        <end position="243"/>
    </location>
</feature>
<gene>
    <name evidence="2" type="ORF">BJ508DRAFT_414954</name>
</gene>
<evidence type="ECO:0008006" key="4">
    <source>
        <dbReference type="Google" id="ProtNLM"/>
    </source>
</evidence>
<evidence type="ECO:0000313" key="2">
    <source>
        <dbReference type="EMBL" id="RPA81099.1"/>
    </source>
</evidence>